<dbReference type="Gene3D" id="3.40.710.10">
    <property type="entry name" value="DD-peptidase/beta-lactamase superfamily"/>
    <property type="match status" value="1"/>
</dbReference>
<feature type="domain" description="Beta-lactamase-related" evidence="1">
    <location>
        <begin position="22"/>
        <end position="368"/>
    </location>
</feature>
<dbReference type="OrthoDB" id="428260at2759"/>
<accession>A0A165GU65</accession>
<dbReference type="PANTHER" id="PTHR43283">
    <property type="entry name" value="BETA-LACTAMASE-RELATED"/>
    <property type="match status" value="1"/>
</dbReference>
<evidence type="ECO:0000313" key="2">
    <source>
        <dbReference type="EMBL" id="KZV91016.1"/>
    </source>
</evidence>
<dbReference type="InterPro" id="IPR050789">
    <property type="entry name" value="Diverse_Enzym_Activities"/>
</dbReference>
<dbReference type="InterPro" id="IPR012338">
    <property type="entry name" value="Beta-lactam/transpept-like"/>
</dbReference>
<dbReference type="STRING" id="1314781.A0A165GU65"/>
<dbReference type="Proteomes" id="UP000077266">
    <property type="component" value="Unassembled WGS sequence"/>
</dbReference>
<evidence type="ECO:0000259" key="1">
    <source>
        <dbReference type="Pfam" id="PF00144"/>
    </source>
</evidence>
<gene>
    <name evidence="2" type="ORF">EXIGLDRAFT_770283</name>
</gene>
<dbReference type="InParanoid" id="A0A165GU65"/>
<reference evidence="2 3" key="1">
    <citation type="journal article" date="2016" name="Mol. Biol. Evol.">
        <title>Comparative Genomics of Early-Diverging Mushroom-Forming Fungi Provides Insights into the Origins of Lignocellulose Decay Capabilities.</title>
        <authorList>
            <person name="Nagy L.G."/>
            <person name="Riley R."/>
            <person name="Tritt A."/>
            <person name="Adam C."/>
            <person name="Daum C."/>
            <person name="Floudas D."/>
            <person name="Sun H."/>
            <person name="Yadav J.S."/>
            <person name="Pangilinan J."/>
            <person name="Larsson K.H."/>
            <person name="Matsuura K."/>
            <person name="Barry K."/>
            <person name="Labutti K."/>
            <person name="Kuo R."/>
            <person name="Ohm R.A."/>
            <person name="Bhattacharya S.S."/>
            <person name="Shirouzu T."/>
            <person name="Yoshinaga Y."/>
            <person name="Martin F.M."/>
            <person name="Grigoriev I.V."/>
            <person name="Hibbett D.S."/>
        </authorList>
    </citation>
    <scope>NUCLEOTIDE SEQUENCE [LARGE SCALE GENOMIC DNA]</scope>
    <source>
        <strain evidence="2 3">HHB12029</strain>
    </source>
</reference>
<dbReference type="InterPro" id="IPR001466">
    <property type="entry name" value="Beta-lactam-related"/>
</dbReference>
<proteinExistence type="predicted"/>
<dbReference type="PANTHER" id="PTHR43283:SF3">
    <property type="entry name" value="BETA-LACTAMASE FAMILY PROTEIN (AFU_ORTHOLOGUE AFUA_5G07500)"/>
    <property type="match status" value="1"/>
</dbReference>
<evidence type="ECO:0000313" key="3">
    <source>
        <dbReference type="Proteomes" id="UP000077266"/>
    </source>
</evidence>
<dbReference type="EMBL" id="KV426036">
    <property type="protein sequence ID" value="KZV91016.1"/>
    <property type="molecule type" value="Genomic_DNA"/>
</dbReference>
<sequence>MTSSLKEQVQKILSDAVNAPNGLPGLVFGAVNTKGETLVTAAAGELTTDSYVALFSVTKFIAGIAAMQLVQRGKLTLDEPIEKVLPEIADVKLLAEDGVTLTKPKNKVTLRMLLTHTSGFTYSAGHAALWKYTQARADGKHENSGSKEGLLDQPLVFEPGTSWAYGTSMDWVGAAIMRVSGQTLEEYCAENIFKPLNITGVKWRVTPDIRPRLSAMYLRKPDGTIVERELFPHELPEGPSFQSGGMGSFGSFPTVLRLLGALLAGDPALGLSAATIEEMFTDQLDGKRIKLTGEVLNKPSLSFVPEYTPALPADPSHKGHGLSFMILHDGLPNGRSPGSAMWSGMANCYWSIDRTKGIATLIFAQIIPYFDAAVTGAYFMAEGAVYASLAGST</sequence>
<dbReference type="SUPFAM" id="SSF56601">
    <property type="entry name" value="beta-lactamase/transpeptidase-like"/>
    <property type="match status" value="1"/>
</dbReference>
<keyword evidence="3" id="KW-1185">Reference proteome</keyword>
<name>A0A165GU65_EXIGL</name>
<organism evidence="2 3">
    <name type="scientific">Exidia glandulosa HHB12029</name>
    <dbReference type="NCBI Taxonomy" id="1314781"/>
    <lineage>
        <taxon>Eukaryota</taxon>
        <taxon>Fungi</taxon>
        <taxon>Dikarya</taxon>
        <taxon>Basidiomycota</taxon>
        <taxon>Agaricomycotina</taxon>
        <taxon>Agaricomycetes</taxon>
        <taxon>Auriculariales</taxon>
        <taxon>Exidiaceae</taxon>
        <taxon>Exidia</taxon>
    </lineage>
</organism>
<dbReference type="AlphaFoldDB" id="A0A165GU65"/>
<protein>
    <submittedName>
        <fullName evidence="2">Beta-lactamase/transpeptidase-like protein</fullName>
    </submittedName>
</protein>
<dbReference type="Pfam" id="PF00144">
    <property type="entry name" value="Beta-lactamase"/>
    <property type="match status" value="1"/>
</dbReference>